<dbReference type="GO" id="GO:0016020">
    <property type="term" value="C:membrane"/>
    <property type="evidence" value="ECO:0007669"/>
    <property type="project" value="UniProtKB-SubCell"/>
</dbReference>
<dbReference type="PANTHER" id="PTHR22950">
    <property type="entry name" value="AMINO ACID TRANSPORTER"/>
    <property type="match status" value="1"/>
</dbReference>
<dbReference type="Pfam" id="PF01490">
    <property type="entry name" value="Aa_trans"/>
    <property type="match status" value="1"/>
</dbReference>
<feature type="transmembrane region" description="Helical" evidence="6">
    <location>
        <begin position="213"/>
        <end position="230"/>
    </location>
</feature>
<feature type="transmembrane region" description="Helical" evidence="6">
    <location>
        <begin position="383"/>
        <end position="404"/>
    </location>
</feature>
<sequence>MSSPHRARSYDRGRRASDSQPTRRTDEEAAEQEPLLGSKRVTTHLENYRSWRATVWTPKLSQRHAAKRWVMIVSAFANIAPAGCLVVSRPAGGIIPTFVGLLIFGALALFGAHNYAQALTITGCCTLPEVWRRCIGRWTAFIPILTTAFTCFSCCVGYANFYGHLLANVWPWNPVPGIVQSPEGWYVLLSGLVPMTFLVCLKDISVMRVSTAIAGLSCCMVPVVAGWRYFDGSYKETGKWSQHATFTDSRPDVREFWQFHEMPSRLVSIQGVLFLFHFNAVKYFRELEQPKVSRYTTGVGVSIGLGLIVVLSTMIFVFLTFGHQTMMLTMDNYAANDNLANTARVAISIGLIGCFPLLFSGMREALVELLNDLFPSCVPTFQTVIFQNAVSLSLLVAVIAVTNASRRLDLLLINIGRCCCGSLLIYTVPGMIYLGAARRHTSWERLTTPHVVLTIMVGVFGIVMVVTSACVWSWYGLS</sequence>
<protein>
    <recommendedName>
        <fullName evidence="7">Amino acid transporter transmembrane domain-containing protein</fullName>
    </recommendedName>
</protein>
<evidence type="ECO:0000256" key="5">
    <source>
        <dbReference type="SAM" id="MobiDB-lite"/>
    </source>
</evidence>
<feature type="domain" description="Amino acid transporter transmembrane" evidence="7">
    <location>
        <begin position="92"/>
        <end position="467"/>
    </location>
</feature>
<feature type="region of interest" description="Disordered" evidence="5">
    <location>
        <begin position="1"/>
        <end position="36"/>
    </location>
</feature>
<keyword evidence="4 6" id="KW-0472">Membrane</keyword>
<feature type="compositionally biased region" description="Basic and acidic residues" evidence="5">
    <location>
        <begin position="8"/>
        <end position="27"/>
    </location>
</feature>
<name>A0A6T0WAI0_9DINO</name>
<keyword evidence="2 6" id="KW-0812">Transmembrane</keyword>
<evidence type="ECO:0000256" key="3">
    <source>
        <dbReference type="ARBA" id="ARBA00022989"/>
    </source>
</evidence>
<dbReference type="GO" id="GO:0015179">
    <property type="term" value="F:L-amino acid transmembrane transporter activity"/>
    <property type="evidence" value="ECO:0007669"/>
    <property type="project" value="TreeGrafter"/>
</dbReference>
<evidence type="ECO:0000313" key="8">
    <source>
        <dbReference type="EMBL" id="CAE4572702.1"/>
    </source>
</evidence>
<accession>A0A6T0WAI0</accession>
<proteinExistence type="predicted"/>
<feature type="transmembrane region" description="Helical" evidence="6">
    <location>
        <begin position="140"/>
        <end position="164"/>
    </location>
</feature>
<dbReference type="PANTHER" id="PTHR22950:SF652">
    <property type="entry name" value="TRANSMEMBRANE AMINO ACID TRANSPORTER FAMILY PROTEIN"/>
    <property type="match status" value="1"/>
</dbReference>
<evidence type="ECO:0000256" key="1">
    <source>
        <dbReference type="ARBA" id="ARBA00004141"/>
    </source>
</evidence>
<dbReference type="AlphaFoldDB" id="A0A6T0WAI0"/>
<feature type="transmembrane region" description="Helical" evidence="6">
    <location>
        <begin position="342"/>
        <end position="362"/>
    </location>
</feature>
<evidence type="ECO:0000313" key="9">
    <source>
        <dbReference type="EMBL" id="CAE4572703.1"/>
    </source>
</evidence>
<keyword evidence="3 6" id="KW-1133">Transmembrane helix</keyword>
<evidence type="ECO:0000256" key="6">
    <source>
        <dbReference type="SAM" id="Phobius"/>
    </source>
</evidence>
<dbReference type="EMBL" id="HBNR01018600">
    <property type="protein sequence ID" value="CAE4572703.1"/>
    <property type="molecule type" value="Transcribed_RNA"/>
</dbReference>
<feature type="transmembrane region" description="Helical" evidence="6">
    <location>
        <begin position="296"/>
        <end position="322"/>
    </location>
</feature>
<dbReference type="EMBL" id="HBNR01018599">
    <property type="protein sequence ID" value="CAE4572702.1"/>
    <property type="molecule type" value="Transcribed_RNA"/>
</dbReference>
<comment type="subcellular location">
    <subcellularLocation>
        <location evidence="1">Membrane</location>
        <topology evidence="1">Multi-pass membrane protein</topology>
    </subcellularLocation>
</comment>
<evidence type="ECO:0000256" key="2">
    <source>
        <dbReference type="ARBA" id="ARBA00022692"/>
    </source>
</evidence>
<evidence type="ECO:0000259" key="7">
    <source>
        <dbReference type="Pfam" id="PF01490"/>
    </source>
</evidence>
<feature type="transmembrane region" description="Helical" evidence="6">
    <location>
        <begin position="184"/>
        <end position="201"/>
    </location>
</feature>
<feature type="transmembrane region" description="Helical" evidence="6">
    <location>
        <begin position="448"/>
        <end position="475"/>
    </location>
</feature>
<reference evidence="9" key="1">
    <citation type="submission" date="2021-01" db="EMBL/GenBank/DDBJ databases">
        <authorList>
            <person name="Corre E."/>
            <person name="Pelletier E."/>
            <person name="Niang G."/>
            <person name="Scheremetjew M."/>
            <person name="Finn R."/>
            <person name="Kale V."/>
            <person name="Holt S."/>
            <person name="Cochrane G."/>
            <person name="Meng A."/>
            <person name="Brown T."/>
            <person name="Cohen L."/>
        </authorList>
    </citation>
    <scope>NUCLEOTIDE SEQUENCE</scope>
    <source>
        <strain evidence="9">CCMP3105</strain>
    </source>
</reference>
<feature type="transmembrane region" description="Helical" evidence="6">
    <location>
        <begin position="94"/>
        <end position="112"/>
    </location>
</feature>
<dbReference type="InterPro" id="IPR013057">
    <property type="entry name" value="AA_transpt_TM"/>
</dbReference>
<feature type="transmembrane region" description="Helical" evidence="6">
    <location>
        <begin position="410"/>
        <end position="436"/>
    </location>
</feature>
<feature type="transmembrane region" description="Helical" evidence="6">
    <location>
        <begin position="69"/>
        <end position="88"/>
    </location>
</feature>
<organism evidence="9">
    <name type="scientific">Alexandrium monilatum</name>
    <dbReference type="NCBI Taxonomy" id="311494"/>
    <lineage>
        <taxon>Eukaryota</taxon>
        <taxon>Sar</taxon>
        <taxon>Alveolata</taxon>
        <taxon>Dinophyceae</taxon>
        <taxon>Gonyaulacales</taxon>
        <taxon>Pyrocystaceae</taxon>
        <taxon>Alexandrium</taxon>
    </lineage>
</organism>
<evidence type="ECO:0000256" key="4">
    <source>
        <dbReference type="ARBA" id="ARBA00023136"/>
    </source>
</evidence>
<gene>
    <name evidence="8" type="ORF">AMON00008_LOCUS12321</name>
    <name evidence="9" type="ORF">AMON00008_LOCUS12322</name>
</gene>